<name>A0A6A4GTJ6_9AGAR</name>
<dbReference type="EMBL" id="ML769711">
    <property type="protein sequence ID" value="KAE9389129.1"/>
    <property type="molecule type" value="Genomic_DNA"/>
</dbReference>
<evidence type="ECO:0000313" key="2">
    <source>
        <dbReference type="EMBL" id="KAE9389129.1"/>
    </source>
</evidence>
<evidence type="ECO:0000313" key="3">
    <source>
        <dbReference type="Proteomes" id="UP000799118"/>
    </source>
</evidence>
<organism evidence="2 3">
    <name type="scientific">Gymnopus androsaceus JB14</name>
    <dbReference type="NCBI Taxonomy" id="1447944"/>
    <lineage>
        <taxon>Eukaryota</taxon>
        <taxon>Fungi</taxon>
        <taxon>Dikarya</taxon>
        <taxon>Basidiomycota</taxon>
        <taxon>Agaricomycotina</taxon>
        <taxon>Agaricomycetes</taxon>
        <taxon>Agaricomycetidae</taxon>
        <taxon>Agaricales</taxon>
        <taxon>Marasmiineae</taxon>
        <taxon>Omphalotaceae</taxon>
        <taxon>Gymnopus</taxon>
    </lineage>
</organism>
<accession>A0A6A4GTJ6</accession>
<feature type="region of interest" description="Disordered" evidence="1">
    <location>
        <begin position="33"/>
        <end position="114"/>
    </location>
</feature>
<protein>
    <submittedName>
        <fullName evidence="2">Uncharacterized protein</fullName>
    </submittedName>
</protein>
<gene>
    <name evidence="2" type="ORF">BT96DRAFT_1071035</name>
</gene>
<feature type="compositionally biased region" description="Basic residues" evidence="1">
    <location>
        <begin position="88"/>
        <end position="98"/>
    </location>
</feature>
<dbReference type="AlphaFoldDB" id="A0A6A4GTJ6"/>
<feature type="compositionally biased region" description="Low complexity" evidence="1">
    <location>
        <begin position="35"/>
        <end position="54"/>
    </location>
</feature>
<keyword evidence="3" id="KW-1185">Reference proteome</keyword>
<dbReference type="Proteomes" id="UP000799118">
    <property type="component" value="Unassembled WGS sequence"/>
</dbReference>
<evidence type="ECO:0000256" key="1">
    <source>
        <dbReference type="SAM" id="MobiDB-lite"/>
    </source>
</evidence>
<reference evidence="2" key="1">
    <citation type="journal article" date="2019" name="Environ. Microbiol.">
        <title>Fungal ecological strategies reflected in gene transcription - a case study of two litter decomposers.</title>
        <authorList>
            <person name="Barbi F."/>
            <person name="Kohler A."/>
            <person name="Barry K."/>
            <person name="Baskaran P."/>
            <person name="Daum C."/>
            <person name="Fauchery L."/>
            <person name="Ihrmark K."/>
            <person name="Kuo A."/>
            <person name="LaButti K."/>
            <person name="Lipzen A."/>
            <person name="Morin E."/>
            <person name="Grigoriev I.V."/>
            <person name="Henrissat B."/>
            <person name="Lindahl B."/>
            <person name="Martin F."/>
        </authorList>
    </citation>
    <scope>NUCLEOTIDE SEQUENCE</scope>
    <source>
        <strain evidence="2">JB14</strain>
    </source>
</reference>
<proteinExistence type="predicted"/>
<sequence>MPFKQFAMTVFFHGSETTLVQLPSLVCLEADSERQSSLQSSRPPSVTPSPTHRSVNFEEPGEIDSDGQNRLKSYQVKFEEAGPSSLVHHTRSSQHRKSPTPYSSSSSNSDIRDEVDLDIYIPSRNPRKPEAPAQDISQNFAYTENNYQTRSNRRAVATHWYSFTTRCCYF</sequence>